<gene>
    <name evidence="2" type="ORF">ACFQ5P_01325</name>
</gene>
<dbReference type="SUPFAM" id="SSF89796">
    <property type="entry name" value="CoA-transferase family III (CaiB/BaiF)"/>
    <property type="match status" value="1"/>
</dbReference>
<dbReference type="Gene3D" id="3.30.1540.10">
    <property type="entry name" value="formyl-coa transferase, domain 3"/>
    <property type="match status" value="1"/>
</dbReference>
<dbReference type="RefSeq" id="WP_131574336.1">
    <property type="nucleotide sequence ID" value="NZ_CBCSAJ010000022.1"/>
</dbReference>
<proteinExistence type="predicted"/>
<evidence type="ECO:0000313" key="3">
    <source>
        <dbReference type="Proteomes" id="UP001597302"/>
    </source>
</evidence>
<keyword evidence="1 2" id="KW-0808">Transferase</keyword>
<reference evidence="3" key="1">
    <citation type="journal article" date="2019" name="Int. J. Syst. Evol. Microbiol.">
        <title>The Global Catalogue of Microorganisms (GCM) 10K type strain sequencing project: providing services to taxonomists for standard genome sequencing and annotation.</title>
        <authorList>
            <consortium name="The Broad Institute Genomics Platform"/>
            <consortium name="The Broad Institute Genome Sequencing Center for Infectious Disease"/>
            <person name="Wu L."/>
            <person name="Ma J."/>
        </authorList>
    </citation>
    <scope>NUCLEOTIDE SEQUENCE [LARGE SCALE GENOMIC DNA]</scope>
    <source>
        <strain evidence="3">CCM 8875</strain>
    </source>
</reference>
<name>A0ABW4DUH7_9RHOB</name>
<protein>
    <submittedName>
        <fullName evidence="2">CaiB/BaiF CoA transferase family protein</fullName>
    </submittedName>
</protein>
<dbReference type="PANTHER" id="PTHR48207:SF3">
    <property type="entry name" value="SUCCINATE--HYDROXYMETHYLGLUTARATE COA-TRANSFERASE"/>
    <property type="match status" value="1"/>
</dbReference>
<keyword evidence="3" id="KW-1185">Reference proteome</keyword>
<dbReference type="InterPro" id="IPR044855">
    <property type="entry name" value="CoA-Trfase_III_dom3_sf"/>
</dbReference>
<dbReference type="GO" id="GO:0016740">
    <property type="term" value="F:transferase activity"/>
    <property type="evidence" value="ECO:0007669"/>
    <property type="project" value="UniProtKB-KW"/>
</dbReference>
<organism evidence="2 3">
    <name type="scientific">Paracoccus nototheniae</name>
    <dbReference type="NCBI Taxonomy" id="2489002"/>
    <lineage>
        <taxon>Bacteria</taxon>
        <taxon>Pseudomonadati</taxon>
        <taxon>Pseudomonadota</taxon>
        <taxon>Alphaproteobacteria</taxon>
        <taxon>Rhodobacterales</taxon>
        <taxon>Paracoccaceae</taxon>
        <taxon>Paracoccus</taxon>
    </lineage>
</organism>
<dbReference type="EMBL" id="JBHTOQ010000003">
    <property type="protein sequence ID" value="MFD1479925.1"/>
    <property type="molecule type" value="Genomic_DNA"/>
</dbReference>
<sequence>MDLPLKGLKVVAVEQAVAAPFATARLADAGAEVIKIERPEGDFARGYDRAAAGQSSYFVWLNRGKSSVVLDLTQASDKARFTDLLAGADVLVQNLKRGALARLGFDPEALADSHPRLITCAITGYGNQGPMADRKAYDLLIQAESGLCSITGGPTEPARVGMSIVDVATGATAHAAILEALIARGITGRGATISVSMFDVMAEWMTVPLLNHEAGQSPERVGLAHPSISPYSAFGTRDGQLVLISVQSDREWRKLCQLFLDQPDLGHDPRFATNVARVANRPQTDGIVAEAFARMTGPEAMARLQQADIAMASVNDMAGLSAHPHLRRITLDTPNGPVRCPAPAPLVRHAPRDYRAVPAIGQRID</sequence>
<dbReference type="InterPro" id="IPR003673">
    <property type="entry name" value="CoA-Trfase_fam_III"/>
</dbReference>
<comment type="caution">
    <text evidence="2">The sequence shown here is derived from an EMBL/GenBank/DDBJ whole genome shotgun (WGS) entry which is preliminary data.</text>
</comment>
<dbReference type="Gene3D" id="3.40.50.10540">
    <property type="entry name" value="Crotonobetainyl-coa:carnitine coa-transferase, domain 1"/>
    <property type="match status" value="1"/>
</dbReference>
<evidence type="ECO:0000313" key="2">
    <source>
        <dbReference type="EMBL" id="MFD1479925.1"/>
    </source>
</evidence>
<dbReference type="Proteomes" id="UP001597302">
    <property type="component" value="Unassembled WGS sequence"/>
</dbReference>
<dbReference type="InterPro" id="IPR050483">
    <property type="entry name" value="CoA-transferase_III_domain"/>
</dbReference>
<dbReference type="PANTHER" id="PTHR48207">
    <property type="entry name" value="SUCCINATE--HYDROXYMETHYLGLUTARATE COA-TRANSFERASE"/>
    <property type="match status" value="1"/>
</dbReference>
<dbReference type="Pfam" id="PF02515">
    <property type="entry name" value="CoA_transf_3"/>
    <property type="match status" value="1"/>
</dbReference>
<evidence type="ECO:0000256" key="1">
    <source>
        <dbReference type="ARBA" id="ARBA00022679"/>
    </source>
</evidence>
<dbReference type="InterPro" id="IPR023606">
    <property type="entry name" value="CoA-Trfase_III_dom_1_sf"/>
</dbReference>
<accession>A0ABW4DUH7</accession>